<gene>
    <name evidence="2" type="ORF">MANES_09G085900</name>
</gene>
<evidence type="ECO:0000313" key="2">
    <source>
        <dbReference type="EMBL" id="OAY41254.1"/>
    </source>
</evidence>
<name>A0A2C9VAA1_MANES</name>
<dbReference type="AlphaFoldDB" id="A0A2C9VAA1"/>
<reference evidence="2" key="1">
    <citation type="submission" date="2016-02" db="EMBL/GenBank/DDBJ databases">
        <title>WGS assembly of Manihot esculenta.</title>
        <authorList>
            <person name="Bredeson J.V."/>
            <person name="Prochnik S.E."/>
            <person name="Lyons J.B."/>
            <person name="Schmutz J."/>
            <person name="Grimwood J."/>
            <person name="Vrebalov J."/>
            <person name="Bart R.S."/>
            <person name="Amuge T."/>
            <person name="Ferguson M.E."/>
            <person name="Green R."/>
            <person name="Putnam N."/>
            <person name="Stites J."/>
            <person name="Rounsley S."/>
            <person name="Rokhsar D.S."/>
        </authorList>
    </citation>
    <scope>NUCLEOTIDE SEQUENCE [LARGE SCALE GENOMIC DNA]</scope>
    <source>
        <tissue evidence="2">Leaf</tissue>
    </source>
</reference>
<protein>
    <submittedName>
        <fullName evidence="2">Uncharacterized protein</fullName>
    </submittedName>
</protein>
<accession>A0A2C9VAA1</accession>
<feature type="region of interest" description="Disordered" evidence="1">
    <location>
        <begin position="1"/>
        <end position="25"/>
    </location>
</feature>
<proteinExistence type="predicted"/>
<evidence type="ECO:0000256" key="1">
    <source>
        <dbReference type="SAM" id="MobiDB-lite"/>
    </source>
</evidence>
<sequence length="154" mass="16971">MGQSGWVITSSPKKVPGPLSAEMQSQKRENLRRRILLAISGGAENRVEPCDPVSKRTGHCFTTCGVGSIVSTYLVHFSVAPTSLVGARSGQRLPHQVGASLAPSRLPIWPILASRRPHLLELDQTSNFLIRSARLWQLEFFPLLLFQPTDLSML</sequence>
<dbReference type="EMBL" id="CM004395">
    <property type="protein sequence ID" value="OAY41254.1"/>
    <property type="molecule type" value="Genomic_DNA"/>
</dbReference>
<feature type="compositionally biased region" description="Polar residues" evidence="1">
    <location>
        <begin position="1"/>
        <end position="12"/>
    </location>
</feature>
<organism evidence="2">
    <name type="scientific">Manihot esculenta</name>
    <name type="common">Cassava</name>
    <name type="synonym">Jatropha manihot</name>
    <dbReference type="NCBI Taxonomy" id="3983"/>
    <lineage>
        <taxon>Eukaryota</taxon>
        <taxon>Viridiplantae</taxon>
        <taxon>Streptophyta</taxon>
        <taxon>Embryophyta</taxon>
        <taxon>Tracheophyta</taxon>
        <taxon>Spermatophyta</taxon>
        <taxon>Magnoliopsida</taxon>
        <taxon>eudicotyledons</taxon>
        <taxon>Gunneridae</taxon>
        <taxon>Pentapetalae</taxon>
        <taxon>rosids</taxon>
        <taxon>fabids</taxon>
        <taxon>Malpighiales</taxon>
        <taxon>Euphorbiaceae</taxon>
        <taxon>Crotonoideae</taxon>
        <taxon>Manihoteae</taxon>
        <taxon>Manihot</taxon>
    </lineage>
</organism>